<dbReference type="EMBL" id="QEAS01000002">
    <property type="protein sequence ID" value="PWG82019.1"/>
    <property type="molecule type" value="Genomic_DNA"/>
</dbReference>
<evidence type="ECO:0000256" key="1">
    <source>
        <dbReference type="SAM" id="Phobius"/>
    </source>
</evidence>
<dbReference type="PANTHER" id="PTHR30273">
    <property type="entry name" value="PERIPLASMIC SIGNAL SENSOR AND SIGMA FACTOR ACTIVATOR FECR-RELATED"/>
    <property type="match status" value="1"/>
</dbReference>
<dbReference type="GO" id="GO:0016989">
    <property type="term" value="F:sigma factor antagonist activity"/>
    <property type="evidence" value="ECO:0007669"/>
    <property type="project" value="TreeGrafter"/>
</dbReference>
<dbReference type="InterPro" id="IPR012373">
    <property type="entry name" value="Ferrdict_sens_TM"/>
</dbReference>
<proteinExistence type="predicted"/>
<keyword evidence="1" id="KW-0812">Transmembrane</keyword>
<evidence type="ECO:0000313" key="4">
    <source>
        <dbReference type="EMBL" id="PWG82019.1"/>
    </source>
</evidence>
<keyword evidence="1" id="KW-0472">Membrane</keyword>
<protein>
    <submittedName>
        <fullName evidence="4">Anti-sigma factor</fullName>
    </submittedName>
</protein>
<dbReference type="AlphaFoldDB" id="A0A2U2PLH0"/>
<keyword evidence="1" id="KW-1133">Transmembrane helix</keyword>
<dbReference type="Gene3D" id="3.55.50.30">
    <property type="match status" value="1"/>
</dbReference>
<dbReference type="Pfam" id="PF04773">
    <property type="entry name" value="FecR"/>
    <property type="match status" value="1"/>
</dbReference>
<accession>A0A2U2PLH0</accession>
<feature type="transmembrane region" description="Helical" evidence="1">
    <location>
        <begin position="83"/>
        <end position="104"/>
    </location>
</feature>
<evidence type="ECO:0000259" key="2">
    <source>
        <dbReference type="Pfam" id="PF04773"/>
    </source>
</evidence>
<evidence type="ECO:0000313" key="5">
    <source>
        <dbReference type="Proteomes" id="UP000245647"/>
    </source>
</evidence>
<organism evidence="4 5">
    <name type="scientific">Pararcticibacter amylolyticus</name>
    <dbReference type="NCBI Taxonomy" id="2173175"/>
    <lineage>
        <taxon>Bacteria</taxon>
        <taxon>Pseudomonadati</taxon>
        <taxon>Bacteroidota</taxon>
        <taxon>Sphingobacteriia</taxon>
        <taxon>Sphingobacteriales</taxon>
        <taxon>Sphingobacteriaceae</taxon>
        <taxon>Pararcticibacter</taxon>
    </lineage>
</organism>
<dbReference type="OrthoDB" id="1099963at2"/>
<dbReference type="InterPro" id="IPR006860">
    <property type="entry name" value="FecR"/>
</dbReference>
<gene>
    <name evidence="4" type="ORF">DDR33_03070</name>
</gene>
<dbReference type="Proteomes" id="UP000245647">
    <property type="component" value="Unassembled WGS sequence"/>
</dbReference>
<dbReference type="RefSeq" id="WP_109414296.1">
    <property type="nucleotide sequence ID" value="NZ_QEAS01000002.1"/>
</dbReference>
<dbReference type="Gene3D" id="2.60.120.1440">
    <property type="match status" value="1"/>
</dbReference>
<reference evidence="4 5" key="1">
    <citation type="submission" date="2018-04" db="EMBL/GenBank/DDBJ databases">
        <title>Pedobacter chongqingensis sp. nov., isolated from a rottenly hemp rope.</title>
        <authorList>
            <person name="Cai Y."/>
        </authorList>
    </citation>
    <scope>NUCLEOTIDE SEQUENCE [LARGE SCALE GENOMIC DNA]</scope>
    <source>
        <strain evidence="4 5">FJ4-8</strain>
    </source>
</reference>
<dbReference type="Pfam" id="PF16344">
    <property type="entry name" value="FecR_C"/>
    <property type="match status" value="1"/>
</dbReference>
<name>A0A2U2PLH0_9SPHI</name>
<keyword evidence="5" id="KW-1185">Reference proteome</keyword>
<evidence type="ECO:0000259" key="3">
    <source>
        <dbReference type="Pfam" id="PF16344"/>
    </source>
</evidence>
<feature type="domain" description="Protein FecR C-terminal" evidence="3">
    <location>
        <begin position="325"/>
        <end position="393"/>
    </location>
</feature>
<dbReference type="PANTHER" id="PTHR30273:SF2">
    <property type="entry name" value="PROTEIN FECR"/>
    <property type="match status" value="1"/>
</dbReference>
<dbReference type="InterPro" id="IPR032508">
    <property type="entry name" value="FecR_C"/>
</dbReference>
<sequence length="396" mass="44157">MNTRQKMDENKFRDTLDKYIRDECSPEDIQLMESWYLKETAKESIAAADDPALMMNYRKSIWNEIKNQTGITRNLPSRGVRRLVPRLALAASVLLVLSAGLYYYSGSIRKKQYGSVYENDLSPGNNKAYLTLADGRKLLLDTASRGEIARESGIRIRKTATGQLVYQLDKKQGHANEGGYNTIETPVGGQYMVELPDGTKVWLNASSSLRFPVNFASGKRIVELSGEGYFEVARKVQIQGTARQPFVVHTSKQDIEVLGTHFNVNAYSDEPDTKTTLLEGLVRVNRINSAESVQLKPGEQAVLSATVIRVGTTDIEAETDWKNGYFILAHESLEGIMRKVARWYDVDVEYSGKPVNTTFGGIVARSNNISAVLNTLEATGSVKFILKGRKLTVLQQ</sequence>
<comment type="caution">
    <text evidence="4">The sequence shown here is derived from an EMBL/GenBank/DDBJ whole genome shotgun (WGS) entry which is preliminary data.</text>
</comment>
<feature type="domain" description="FecR protein" evidence="2">
    <location>
        <begin position="182"/>
        <end position="283"/>
    </location>
</feature>